<sequence length="70" mass="7784">MKTIDEVFQQFSLARGKLVSEKRPIDLKHITKCALLGIEGELDDIAAVGQTQKAALTLCANIPESMKRYH</sequence>
<keyword evidence="3" id="KW-1185">Reference proteome</keyword>
<dbReference type="EMBL" id="BAABMM010000019">
    <property type="protein sequence ID" value="GAA5252221.1"/>
    <property type="molecule type" value="Genomic_DNA"/>
</dbReference>
<gene>
    <name evidence="2" type="ORF">KNCP2_05090</name>
</gene>
<evidence type="ECO:0000313" key="3">
    <source>
        <dbReference type="Proteomes" id="UP001628124"/>
    </source>
</evidence>
<evidence type="ECO:0000313" key="2">
    <source>
        <dbReference type="EMBL" id="GAA5252221.1"/>
    </source>
</evidence>
<protein>
    <recommendedName>
        <fullName evidence="1">PHB de-polymerase C-terminal domain-containing protein</fullName>
    </recommendedName>
</protein>
<proteinExistence type="predicted"/>
<dbReference type="Proteomes" id="UP001628124">
    <property type="component" value="Unassembled WGS sequence"/>
</dbReference>
<accession>A0ABP9TU73</accession>
<dbReference type="Pfam" id="PF06850">
    <property type="entry name" value="PHB_depo_C"/>
    <property type="match status" value="1"/>
</dbReference>
<evidence type="ECO:0000259" key="1">
    <source>
        <dbReference type="Pfam" id="PF06850"/>
    </source>
</evidence>
<organism evidence="2 3">
    <name type="scientific">Candidatus Rickettsia kedanie</name>
    <dbReference type="NCBI Taxonomy" id="3115352"/>
    <lineage>
        <taxon>Bacteria</taxon>
        <taxon>Pseudomonadati</taxon>
        <taxon>Pseudomonadota</taxon>
        <taxon>Alphaproteobacteria</taxon>
        <taxon>Rickettsiales</taxon>
        <taxon>Rickettsiaceae</taxon>
        <taxon>Rickettsieae</taxon>
        <taxon>Rickettsia</taxon>
        <taxon>spotted fever group</taxon>
    </lineage>
</organism>
<dbReference type="InterPro" id="IPR009656">
    <property type="entry name" value="PHB_depo_C"/>
</dbReference>
<comment type="caution">
    <text evidence="2">The sequence shown here is derived from an EMBL/GenBank/DDBJ whole genome shotgun (WGS) entry which is preliminary data.</text>
</comment>
<reference evidence="2 3" key="1">
    <citation type="journal article" date="2024" name="Microbiol. Immunol.">
        <title>Discovery of a novel spotted fever group Rickettsia, 'Candidatus Rickettsia kedanie,' in unfed larval chigger mites, Leptotrombidium scutellare.</title>
        <authorList>
            <person name="Ogawa M."/>
            <person name="Matsutani M."/>
            <person name="Katayama T."/>
            <person name="Takada N."/>
            <person name="Noda S."/>
            <person name="Takahashi M."/>
            <person name="Kageyama D."/>
            <person name="Hanaoka N."/>
            <person name="Ebihara H."/>
        </authorList>
    </citation>
    <scope>NUCLEOTIDE SEQUENCE [LARGE SCALE GENOMIC DNA]</scope>
    <source>
        <strain evidence="2 3">KNCP2-13</strain>
    </source>
</reference>
<name>A0ABP9TU73_9RICK</name>
<feature type="domain" description="PHB de-polymerase C-terminal" evidence="1">
    <location>
        <begin position="1"/>
        <end position="70"/>
    </location>
</feature>